<evidence type="ECO:0000256" key="1">
    <source>
        <dbReference type="SAM" id="MobiDB-lite"/>
    </source>
</evidence>
<proteinExistence type="predicted"/>
<protein>
    <submittedName>
        <fullName evidence="2">Transposase</fullName>
    </submittedName>
</protein>
<dbReference type="AlphaFoldDB" id="A0A7T0PUY9"/>
<reference evidence="2 3" key="1">
    <citation type="submission" date="2020-11" db="EMBL/GenBank/DDBJ databases">
        <title>Actinomyces sp. ZJ750.</title>
        <authorList>
            <person name="Zhou J."/>
        </authorList>
    </citation>
    <scope>NUCLEOTIDE SEQUENCE [LARGE SCALE GENOMIC DNA]</scope>
    <source>
        <strain evidence="2 3">ZJ750</strain>
    </source>
</reference>
<dbReference type="Proteomes" id="UP000594637">
    <property type="component" value="Chromosome"/>
</dbReference>
<evidence type="ECO:0000313" key="2">
    <source>
        <dbReference type="EMBL" id="QPL04716.1"/>
    </source>
</evidence>
<sequence>MHHPRQGGPGRCPQAQGRAGGREFTFDKDSYNHRNAVERTFCDYKQWRALATRYDKLAIVYRADLVLHAITSRLP</sequence>
<dbReference type="KEGG" id="arep:ID810_07985"/>
<gene>
    <name evidence="2" type="ORF">ID810_07985</name>
</gene>
<feature type="region of interest" description="Disordered" evidence="1">
    <location>
        <begin position="1"/>
        <end position="26"/>
    </location>
</feature>
<accession>A0A7T0PUY9</accession>
<evidence type="ECO:0000313" key="3">
    <source>
        <dbReference type="Proteomes" id="UP000594637"/>
    </source>
</evidence>
<organism evidence="2 3">
    <name type="scientific">Actinomyces respiraculi</name>
    <dbReference type="NCBI Taxonomy" id="2744574"/>
    <lineage>
        <taxon>Bacteria</taxon>
        <taxon>Bacillati</taxon>
        <taxon>Actinomycetota</taxon>
        <taxon>Actinomycetes</taxon>
        <taxon>Actinomycetales</taxon>
        <taxon>Actinomycetaceae</taxon>
        <taxon>Actinomyces</taxon>
    </lineage>
</organism>
<dbReference type="RefSeq" id="WP_196781490.1">
    <property type="nucleotide sequence ID" value="NZ_CP063989.1"/>
</dbReference>
<keyword evidence="3" id="KW-1185">Reference proteome</keyword>
<name>A0A7T0PUY9_9ACTO</name>
<dbReference type="EMBL" id="CP063989">
    <property type="protein sequence ID" value="QPL04716.1"/>
    <property type="molecule type" value="Genomic_DNA"/>
</dbReference>